<dbReference type="AlphaFoldDB" id="A0A1C4DUR7"/>
<proteinExistence type="predicted"/>
<organism evidence="1 2">
    <name type="scientific">Bacillus thuringiensis</name>
    <dbReference type="NCBI Taxonomy" id="1428"/>
    <lineage>
        <taxon>Bacteria</taxon>
        <taxon>Bacillati</taxon>
        <taxon>Bacillota</taxon>
        <taxon>Bacilli</taxon>
        <taxon>Bacillales</taxon>
        <taxon>Bacillaceae</taxon>
        <taxon>Bacillus</taxon>
        <taxon>Bacillus cereus group</taxon>
    </lineage>
</organism>
<sequence length="16" mass="1917">MQKQEGLFLVRIELRG</sequence>
<evidence type="ECO:0000313" key="1">
    <source>
        <dbReference type="EMBL" id="SCC35134.1"/>
    </source>
</evidence>
<reference evidence="1 2" key="1">
    <citation type="submission" date="2016-08" db="EMBL/GenBank/DDBJ databases">
        <authorList>
            <person name="Seilhamer J.J."/>
        </authorList>
    </citation>
    <scope>NUCLEOTIDE SEQUENCE [LARGE SCALE GENOMIC DNA]</scope>
    <source>
        <strain evidence="1 2">IEBC_T61001</strain>
    </source>
</reference>
<evidence type="ECO:0000313" key="2">
    <source>
        <dbReference type="Proteomes" id="UP000195991"/>
    </source>
</evidence>
<protein>
    <submittedName>
        <fullName evidence="1">Uncharacterized protein</fullName>
    </submittedName>
</protein>
<dbReference type="EMBL" id="FMBI01000029">
    <property type="protein sequence ID" value="SCC35134.1"/>
    <property type="molecule type" value="Genomic_DNA"/>
</dbReference>
<gene>
    <name evidence="1" type="ORF">BTT61001_02677</name>
</gene>
<accession>A0A1C4DUR7</accession>
<name>A0A1C4DUR7_BACTU</name>
<dbReference type="Proteomes" id="UP000195991">
    <property type="component" value="Unassembled WGS sequence"/>
</dbReference>